<protein>
    <submittedName>
        <fullName evidence="4">1-aminocyclopropane-1-carboxylate synthase-like protein 1 isoform X1</fullName>
    </submittedName>
</protein>
<dbReference type="GO" id="GO:0030170">
    <property type="term" value="F:pyridoxal phosphate binding"/>
    <property type="evidence" value="ECO:0007669"/>
    <property type="project" value="InterPro"/>
</dbReference>
<feature type="domain" description="Aminotransferase class I/classII large" evidence="2">
    <location>
        <begin position="100"/>
        <end position="454"/>
    </location>
</feature>
<dbReference type="AlphaFoldDB" id="A0A1S3IKI0"/>
<organism evidence="3 4">
    <name type="scientific">Lingula anatina</name>
    <name type="common">Brachiopod</name>
    <name type="synonym">Lingula unguis</name>
    <dbReference type="NCBI Taxonomy" id="7574"/>
    <lineage>
        <taxon>Eukaryota</taxon>
        <taxon>Metazoa</taxon>
        <taxon>Spiralia</taxon>
        <taxon>Lophotrochozoa</taxon>
        <taxon>Brachiopoda</taxon>
        <taxon>Linguliformea</taxon>
        <taxon>Lingulata</taxon>
        <taxon>Lingulida</taxon>
        <taxon>Linguloidea</taxon>
        <taxon>Lingulidae</taxon>
        <taxon>Lingula</taxon>
    </lineage>
</organism>
<dbReference type="STRING" id="7574.A0A1S3IKI0"/>
<dbReference type="InParanoid" id="A0A1S3IKI0"/>
<evidence type="ECO:0000313" key="4">
    <source>
        <dbReference type="RefSeq" id="XP_013398598.1"/>
    </source>
</evidence>
<dbReference type="Gene3D" id="3.90.1150.10">
    <property type="entry name" value="Aspartate Aminotransferase, domain 1"/>
    <property type="match status" value="1"/>
</dbReference>
<dbReference type="KEGG" id="lak:106165053"/>
<dbReference type="InterPro" id="IPR015422">
    <property type="entry name" value="PyrdxlP-dep_Trfase_small"/>
</dbReference>
<sequence>MYQNISAPPWTHHCIEDVDRRGSARGTARKNSTCRTGDMASDLSKRGTFIADSHSFLMKYGAQAIHNPYDEKNNPKGIVSMGMAENKLMEDILFERLSQPDMHGMSRDMLYYFKFSGTRDFRVSLANFITERFGTTRSVEPDNVMVVNGCGSALEQVASAVADPGEYLLCPSPYYSMVKFDCNIRGQVDCFDIPLTSQQENGKVRPFQLTLEDVEKAYQDATGQGLVVKGIFLLNPSNPTGDVYSPELLMDILLFAKRHQLHVIADEIYALSVFDSETQFCSVLALPNLPDPDKTHVLWGFSKDFALSGFRCGTIISSNKKLKTFIDNIAYYQCTPVLLQNMMRIMISDKKWLDSTYFPMNRQRMREMFTFVTNELEDLGIKCHPSKAAFFVWANFSPFMSEKTREEEMQLFQKLFAAGVYIIPGTELFCVDPGWFRVLFSLQKPYLQEGLKRLRSVLVRGI</sequence>
<dbReference type="GeneID" id="106165053"/>
<dbReference type="InterPro" id="IPR050478">
    <property type="entry name" value="Ethylene_sulfur-biosynth"/>
</dbReference>
<proteinExistence type="predicted"/>
<dbReference type="InterPro" id="IPR015424">
    <property type="entry name" value="PyrdxlP-dep_Trfase"/>
</dbReference>
<dbReference type="Gene3D" id="3.40.640.10">
    <property type="entry name" value="Type I PLP-dependent aspartate aminotransferase-like (Major domain)"/>
    <property type="match status" value="1"/>
</dbReference>
<dbReference type="CDD" id="cd00609">
    <property type="entry name" value="AAT_like"/>
    <property type="match status" value="1"/>
</dbReference>
<dbReference type="SUPFAM" id="SSF53383">
    <property type="entry name" value="PLP-dependent transferases"/>
    <property type="match status" value="1"/>
</dbReference>
<dbReference type="PANTHER" id="PTHR43795">
    <property type="entry name" value="BIFUNCTIONAL ASPARTATE AMINOTRANSFERASE AND GLUTAMATE/ASPARTATE-PREPHENATE AMINOTRANSFERASE-RELATED"/>
    <property type="match status" value="1"/>
</dbReference>
<dbReference type="Proteomes" id="UP000085678">
    <property type="component" value="Unplaced"/>
</dbReference>
<keyword evidence="1" id="KW-0663">Pyridoxal phosphate</keyword>
<name>A0A1S3IKI0_LINAN</name>
<evidence type="ECO:0000313" key="3">
    <source>
        <dbReference type="Proteomes" id="UP000085678"/>
    </source>
</evidence>
<evidence type="ECO:0000256" key="1">
    <source>
        <dbReference type="ARBA" id="ARBA00022898"/>
    </source>
</evidence>
<keyword evidence="3" id="KW-1185">Reference proteome</keyword>
<dbReference type="OrthoDB" id="691673at2759"/>
<dbReference type="PANTHER" id="PTHR43795:SF39">
    <property type="entry name" value="AMINOTRANSFERASE CLASS I_CLASSII DOMAIN-CONTAINING PROTEIN"/>
    <property type="match status" value="1"/>
</dbReference>
<dbReference type="InterPro" id="IPR015421">
    <property type="entry name" value="PyrdxlP-dep_Trfase_major"/>
</dbReference>
<evidence type="ECO:0000259" key="2">
    <source>
        <dbReference type="Pfam" id="PF00155"/>
    </source>
</evidence>
<dbReference type="GO" id="GO:0006520">
    <property type="term" value="P:amino acid metabolic process"/>
    <property type="evidence" value="ECO:0007669"/>
    <property type="project" value="TreeGrafter"/>
</dbReference>
<dbReference type="PRINTS" id="PR00753">
    <property type="entry name" value="ACCSYNTHASE"/>
</dbReference>
<dbReference type="GO" id="GO:0008483">
    <property type="term" value="F:transaminase activity"/>
    <property type="evidence" value="ECO:0007669"/>
    <property type="project" value="TreeGrafter"/>
</dbReference>
<dbReference type="Pfam" id="PF00155">
    <property type="entry name" value="Aminotran_1_2"/>
    <property type="match status" value="1"/>
</dbReference>
<accession>A0A1S3IKI0</accession>
<dbReference type="InterPro" id="IPR004839">
    <property type="entry name" value="Aminotransferase_I/II_large"/>
</dbReference>
<dbReference type="RefSeq" id="XP_013398598.1">
    <property type="nucleotide sequence ID" value="XM_013543144.2"/>
</dbReference>
<gene>
    <name evidence="4" type="primary">LOC106165053</name>
</gene>
<reference evidence="4" key="1">
    <citation type="submission" date="2025-08" db="UniProtKB">
        <authorList>
            <consortium name="RefSeq"/>
        </authorList>
    </citation>
    <scope>IDENTIFICATION</scope>
    <source>
        <tissue evidence="4">Gonads</tissue>
    </source>
</reference>